<evidence type="ECO:0000256" key="5">
    <source>
        <dbReference type="ARBA" id="ARBA00023136"/>
    </source>
</evidence>
<dbReference type="InterPro" id="IPR005829">
    <property type="entry name" value="Sugar_transporter_CS"/>
</dbReference>
<reference evidence="9" key="1">
    <citation type="journal article" date="2023" name="BMC Genomics">
        <title>Chromosome-level genome assemblies of Cutaneotrichosporon spp. (Trichosporonales, Basidiomycota) reveal imbalanced evolution between nucleotide sequences and chromosome synteny.</title>
        <authorList>
            <person name="Kobayashi Y."/>
            <person name="Kayamori A."/>
            <person name="Aoki K."/>
            <person name="Shiwa Y."/>
            <person name="Matsutani M."/>
            <person name="Fujita N."/>
            <person name="Sugita T."/>
            <person name="Iwasaki W."/>
            <person name="Tanaka N."/>
            <person name="Takashima M."/>
        </authorList>
    </citation>
    <scope>NUCLEOTIDE SEQUENCE</scope>
    <source>
        <strain evidence="9">HIS016</strain>
    </source>
</reference>
<keyword evidence="5 7" id="KW-0472">Membrane</keyword>
<feature type="transmembrane region" description="Helical" evidence="7">
    <location>
        <begin position="481"/>
        <end position="499"/>
    </location>
</feature>
<dbReference type="InterPro" id="IPR005828">
    <property type="entry name" value="MFS_sugar_transport-like"/>
</dbReference>
<dbReference type="Proteomes" id="UP001222932">
    <property type="component" value="Unassembled WGS sequence"/>
</dbReference>
<evidence type="ECO:0000259" key="8">
    <source>
        <dbReference type="PROSITE" id="PS50850"/>
    </source>
</evidence>
<accession>A0AAD3TNK9</accession>
<dbReference type="PANTHER" id="PTHR48022:SF33">
    <property type="entry name" value="SUGAR PERMEASE, PUTATIVE (AFU_ORTHOLOGUE AFUA_6G12040)-RELATED"/>
    <property type="match status" value="1"/>
</dbReference>
<feature type="transmembrane region" description="Helical" evidence="7">
    <location>
        <begin position="450"/>
        <end position="469"/>
    </location>
</feature>
<comment type="subcellular location">
    <subcellularLocation>
        <location evidence="1">Membrane</location>
        <topology evidence="1">Multi-pass membrane protein</topology>
    </subcellularLocation>
</comment>
<feature type="transmembrane region" description="Helical" evidence="7">
    <location>
        <begin position="58"/>
        <end position="83"/>
    </location>
</feature>
<feature type="transmembrane region" description="Helical" evidence="7">
    <location>
        <begin position="229"/>
        <end position="250"/>
    </location>
</feature>
<feature type="transmembrane region" description="Helical" evidence="7">
    <location>
        <begin position="321"/>
        <end position="342"/>
    </location>
</feature>
<keyword evidence="10" id="KW-1185">Reference proteome</keyword>
<gene>
    <name evidence="9" type="ORF">CspeluHIS016_0107490</name>
</gene>
<dbReference type="EMBL" id="BTCM01000001">
    <property type="protein sequence ID" value="GMK54163.1"/>
    <property type="molecule type" value="Genomic_DNA"/>
</dbReference>
<reference evidence="9" key="2">
    <citation type="submission" date="2023-06" db="EMBL/GenBank/DDBJ databases">
        <authorList>
            <person name="Kobayashi Y."/>
            <person name="Kayamori A."/>
            <person name="Aoki K."/>
            <person name="Shiwa Y."/>
            <person name="Fujita N."/>
            <person name="Sugita T."/>
            <person name="Iwasaki W."/>
            <person name="Tanaka N."/>
            <person name="Takashima M."/>
        </authorList>
    </citation>
    <scope>NUCLEOTIDE SEQUENCE</scope>
    <source>
        <strain evidence="9">HIS016</strain>
    </source>
</reference>
<feature type="transmembrane region" description="Helical" evidence="7">
    <location>
        <begin position="198"/>
        <end position="223"/>
    </location>
</feature>
<comment type="similarity">
    <text evidence="2">Belongs to the major facilitator superfamily. Sugar transporter (TC 2.A.1.1) family.</text>
</comment>
<evidence type="ECO:0000313" key="10">
    <source>
        <dbReference type="Proteomes" id="UP001222932"/>
    </source>
</evidence>
<dbReference type="Gene3D" id="1.20.1250.20">
    <property type="entry name" value="MFS general substrate transporter like domains"/>
    <property type="match status" value="1"/>
</dbReference>
<protein>
    <recommendedName>
        <fullName evidence="8">Major facilitator superfamily (MFS) profile domain-containing protein</fullName>
    </recommendedName>
</protein>
<feature type="transmembrane region" description="Helical" evidence="7">
    <location>
        <begin position="354"/>
        <end position="374"/>
    </location>
</feature>
<organism evidence="9 10">
    <name type="scientific">Cutaneotrichosporon spelunceum</name>
    <dbReference type="NCBI Taxonomy" id="1672016"/>
    <lineage>
        <taxon>Eukaryota</taxon>
        <taxon>Fungi</taxon>
        <taxon>Dikarya</taxon>
        <taxon>Basidiomycota</taxon>
        <taxon>Agaricomycotina</taxon>
        <taxon>Tremellomycetes</taxon>
        <taxon>Trichosporonales</taxon>
        <taxon>Trichosporonaceae</taxon>
        <taxon>Cutaneotrichosporon</taxon>
    </lineage>
</organism>
<dbReference type="InterPro" id="IPR036259">
    <property type="entry name" value="MFS_trans_sf"/>
</dbReference>
<feature type="compositionally biased region" description="Basic and acidic residues" evidence="6">
    <location>
        <begin position="1"/>
        <end position="20"/>
    </location>
</feature>
<evidence type="ECO:0000256" key="7">
    <source>
        <dbReference type="SAM" id="Phobius"/>
    </source>
</evidence>
<sequence>MSKKQTPSEHEGVTKSDGSEKGSLAEVTVAALEGEGLVKSRFDQLPIREALWLFRRSLLVCFFVYTGRMLEFFEIVMSGAILASPGFIKQFGDPNRQGKIAGVGSLDPNWVSAWSVILSAGQIFAYLWISFFTDRFGRKPALLLAWFFISLAMVCLTVARTPEVWLVGRLFTGMGTGIIAVVAGPYGMEVCATRIRGIVLSGAIFWGAIGTLGAALMMNFLTIRAPMNWHLPVYATWGPVGLMGICFLIVPESPWFHARRGNKDKAVKVLKRLYGNIPDYDFDEEYGIIAKTIEHERETIRRNKASSWTDVFKGTNGKRTFASLVIAACLQLGGYPILYTYSTYTYALVGIKNPFMTNIITASVQCGTVILMMLTYDKYGRRPFVTWAYSFQAISMLLLGCLSFLPMTSSSRVPAITFIACMWAFCSTISGNSLIIYVTELPSAVLRLKTGVLAQILNSTLGIAANFASPPMLLALGLKSGFVFFGTATPIAILMWFFLPETKWRSASEIDELYERKIPAWRWAKTRTNAEEQVMQAIQQREAEEEAQAEAEAEAKAAGADDADRR</sequence>
<name>A0AAD3TNK9_9TREE</name>
<dbReference type="GO" id="GO:0016020">
    <property type="term" value="C:membrane"/>
    <property type="evidence" value="ECO:0007669"/>
    <property type="project" value="UniProtKB-SubCell"/>
</dbReference>
<dbReference type="PROSITE" id="PS00217">
    <property type="entry name" value="SUGAR_TRANSPORT_2"/>
    <property type="match status" value="1"/>
</dbReference>
<evidence type="ECO:0000256" key="4">
    <source>
        <dbReference type="ARBA" id="ARBA00022989"/>
    </source>
</evidence>
<feature type="transmembrane region" description="Helical" evidence="7">
    <location>
        <begin position="386"/>
        <end position="407"/>
    </location>
</feature>
<evidence type="ECO:0000256" key="6">
    <source>
        <dbReference type="SAM" id="MobiDB-lite"/>
    </source>
</evidence>
<feature type="compositionally biased region" description="Acidic residues" evidence="6">
    <location>
        <begin position="543"/>
        <end position="552"/>
    </location>
</feature>
<dbReference type="PROSITE" id="PS50850">
    <property type="entry name" value="MFS"/>
    <property type="match status" value="1"/>
</dbReference>
<feature type="transmembrane region" description="Helical" evidence="7">
    <location>
        <begin position="413"/>
        <end position="438"/>
    </location>
</feature>
<comment type="caution">
    <text evidence="9">The sequence shown here is derived from an EMBL/GenBank/DDBJ whole genome shotgun (WGS) entry which is preliminary data.</text>
</comment>
<proteinExistence type="inferred from homology"/>
<dbReference type="InterPro" id="IPR020846">
    <property type="entry name" value="MFS_dom"/>
</dbReference>
<keyword evidence="3 7" id="KW-0812">Transmembrane</keyword>
<feature type="region of interest" description="Disordered" evidence="6">
    <location>
        <begin position="1"/>
        <end position="21"/>
    </location>
</feature>
<feature type="domain" description="Major facilitator superfamily (MFS) profile" evidence="8">
    <location>
        <begin position="60"/>
        <end position="503"/>
    </location>
</feature>
<dbReference type="PANTHER" id="PTHR48022">
    <property type="entry name" value="PLASTIDIC GLUCOSE TRANSPORTER 4"/>
    <property type="match status" value="1"/>
</dbReference>
<feature type="region of interest" description="Disordered" evidence="6">
    <location>
        <begin position="537"/>
        <end position="566"/>
    </location>
</feature>
<dbReference type="GO" id="GO:0005351">
    <property type="term" value="F:carbohydrate:proton symporter activity"/>
    <property type="evidence" value="ECO:0007669"/>
    <property type="project" value="TreeGrafter"/>
</dbReference>
<dbReference type="InterPro" id="IPR050360">
    <property type="entry name" value="MFS_Sugar_Transporters"/>
</dbReference>
<dbReference type="SUPFAM" id="SSF103473">
    <property type="entry name" value="MFS general substrate transporter"/>
    <property type="match status" value="1"/>
</dbReference>
<feature type="transmembrane region" description="Helical" evidence="7">
    <location>
        <begin position="141"/>
        <end position="159"/>
    </location>
</feature>
<evidence type="ECO:0000256" key="1">
    <source>
        <dbReference type="ARBA" id="ARBA00004141"/>
    </source>
</evidence>
<evidence type="ECO:0000256" key="3">
    <source>
        <dbReference type="ARBA" id="ARBA00022692"/>
    </source>
</evidence>
<evidence type="ECO:0000313" key="9">
    <source>
        <dbReference type="EMBL" id="GMK54163.1"/>
    </source>
</evidence>
<dbReference type="AlphaFoldDB" id="A0AAD3TNK9"/>
<feature type="transmembrane region" description="Helical" evidence="7">
    <location>
        <begin position="111"/>
        <end position="129"/>
    </location>
</feature>
<feature type="transmembrane region" description="Helical" evidence="7">
    <location>
        <begin position="165"/>
        <end position="186"/>
    </location>
</feature>
<evidence type="ECO:0000256" key="2">
    <source>
        <dbReference type="ARBA" id="ARBA00010992"/>
    </source>
</evidence>
<keyword evidence="4 7" id="KW-1133">Transmembrane helix</keyword>
<dbReference type="Pfam" id="PF00083">
    <property type="entry name" value="Sugar_tr"/>
    <property type="match status" value="1"/>
</dbReference>